<evidence type="ECO:0000313" key="1">
    <source>
        <dbReference type="EMBL" id="SDK12943.1"/>
    </source>
</evidence>
<keyword evidence="2" id="KW-1185">Reference proteome</keyword>
<dbReference type="Proteomes" id="UP000198856">
    <property type="component" value="Unassembled WGS sequence"/>
</dbReference>
<dbReference type="EMBL" id="FNFC01000021">
    <property type="protein sequence ID" value="SDK12943.1"/>
    <property type="molecule type" value="Genomic_DNA"/>
</dbReference>
<proteinExistence type="predicted"/>
<gene>
    <name evidence="1" type="ORF">SAMN05216226_1217</name>
</gene>
<organism evidence="1 2">
    <name type="scientific">Halovenus aranensis</name>
    <dbReference type="NCBI Taxonomy" id="890420"/>
    <lineage>
        <taxon>Archaea</taxon>
        <taxon>Methanobacteriati</taxon>
        <taxon>Methanobacteriota</taxon>
        <taxon>Stenosarchaea group</taxon>
        <taxon>Halobacteria</taxon>
        <taxon>Halobacteriales</taxon>
        <taxon>Haloarculaceae</taxon>
        <taxon>Halovenus</taxon>
    </lineage>
</organism>
<protein>
    <submittedName>
        <fullName evidence="1">Uncharacterized protein</fullName>
    </submittedName>
</protein>
<accession>A0A1G8ZDD0</accession>
<name>A0A1G8ZDD0_9EURY</name>
<evidence type="ECO:0000313" key="2">
    <source>
        <dbReference type="Proteomes" id="UP000198856"/>
    </source>
</evidence>
<sequence>MTTYNAWVAANTKARRQHLEDSERKRPPIRASRFMTLGQQRYRTEEFHRDYISFSED</sequence>
<dbReference type="AlphaFoldDB" id="A0A1G8ZDD0"/>
<reference evidence="1 2" key="1">
    <citation type="submission" date="2016-10" db="EMBL/GenBank/DDBJ databases">
        <authorList>
            <person name="de Groot N.N."/>
        </authorList>
    </citation>
    <scope>NUCLEOTIDE SEQUENCE [LARGE SCALE GENOMIC DNA]</scope>
    <source>
        <strain evidence="1 2">IBRC-M10015</strain>
    </source>
</reference>
<dbReference type="RefSeq" id="WP_245683245.1">
    <property type="nucleotide sequence ID" value="NZ_FNFC01000021.1"/>
</dbReference>